<reference evidence="1" key="1">
    <citation type="submission" date="2020-05" db="EMBL/GenBank/DDBJ databases">
        <authorList>
            <person name="Chiriac C."/>
            <person name="Salcher M."/>
            <person name="Ghai R."/>
            <person name="Kavagutti S V."/>
        </authorList>
    </citation>
    <scope>NUCLEOTIDE SEQUENCE</scope>
</reference>
<dbReference type="EMBL" id="LR798360">
    <property type="protein sequence ID" value="CAB5226221.1"/>
    <property type="molecule type" value="Genomic_DNA"/>
</dbReference>
<gene>
    <name evidence="1" type="ORF">UFOVP760_1</name>
</gene>
<protein>
    <submittedName>
        <fullName evidence="1">Uncharacterized protein</fullName>
    </submittedName>
</protein>
<organism evidence="1">
    <name type="scientific">uncultured Caudovirales phage</name>
    <dbReference type="NCBI Taxonomy" id="2100421"/>
    <lineage>
        <taxon>Viruses</taxon>
        <taxon>Duplodnaviria</taxon>
        <taxon>Heunggongvirae</taxon>
        <taxon>Uroviricota</taxon>
        <taxon>Caudoviricetes</taxon>
        <taxon>Peduoviridae</taxon>
        <taxon>Maltschvirus</taxon>
        <taxon>Maltschvirus maltsch</taxon>
    </lineage>
</organism>
<sequence length="65" mass="7713">MKRIRVTIENGIDEDCNPLTREFDILNAKRVYSKESKLHIVPFDSDKEITIEFDREILYIEGIEI</sequence>
<proteinExistence type="predicted"/>
<evidence type="ECO:0000313" key="1">
    <source>
        <dbReference type="EMBL" id="CAB5226221.1"/>
    </source>
</evidence>
<accession>A0A6J7XED0</accession>
<name>A0A6J7XED0_9CAUD</name>